<accession>A0AAV4MA20</accession>
<keyword evidence="2" id="KW-1185">Reference proteome</keyword>
<dbReference type="Proteomes" id="UP001054945">
    <property type="component" value="Unassembled WGS sequence"/>
</dbReference>
<gene>
    <name evidence="1" type="ORF">CEXT_78571</name>
</gene>
<reference evidence="1 2" key="1">
    <citation type="submission" date="2021-06" db="EMBL/GenBank/DDBJ databases">
        <title>Caerostris extrusa draft genome.</title>
        <authorList>
            <person name="Kono N."/>
            <person name="Arakawa K."/>
        </authorList>
    </citation>
    <scope>NUCLEOTIDE SEQUENCE [LARGE SCALE GENOMIC DNA]</scope>
</reference>
<proteinExistence type="predicted"/>
<evidence type="ECO:0000313" key="1">
    <source>
        <dbReference type="EMBL" id="GIX69204.1"/>
    </source>
</evidence>
<evidence type="ECO:0000313" key="2">
    <source>
        <dbReference type="Proteomes" id="UP001054945"/>
    </source>
</evidence>
<comment type="caution">
    <text evidence="1">The sequence shown here is derived from an EMBL/GenBank/DDBJ whole genome shotgun (WGS) entry which is preliminary data.</text>
</comment>
<name>A0AAV4MA20_CAEEX</name>
<dbReference type="AlphaFoldDB" id="A0AAV4MA20"/>
<sequence length="138" mass="16536">MNYSGALKRTKKSAIEFAHFQSKVVTWRARVINRYRQKKRRKTSFYECPSVPQKHFEMTYCDQERRSFIEKGLPCIYAPIAYFFVIYQSGRARFFCKYSSFQKFLGREEKNTWKSFYGSQASNVLEETEYTLRHTGIV</sequence>
<organism evidence="1 2">
    <name type="scientific">Caerostris extrusa</name>
    <name type="common">Bark spider</name>
    <name type="synonym">Caerostris bankana</name>
    <dbReference type="NCBI Taxonomy" id="172846"/>
    <lineage>
        <taxon>Eukaryota</taxon>
        <taxon>Metazoa</taxon>
        <taxon>Ecdysozoa</taxon>
        <taxon>Arthropoda</taxon>
        <taxon>Chelicerata</taxon>
        <taxon>Arachnida</taxon>
        <taxon>Araneae</taxon>
        <taxon>Araneomorphae</taxon>
        <taxon>Entelegynae</taxon>
        <taxon>Araneoidea</taxon>
        <taxon>Araneidae</taxon>
        <taxon>Caerostris</taxon>
    </lineage>
</organism>
<protein>
    <submittedName>
        <fullName evidence="1">Uncharacterized protein</fullName>
    </submittedName>
</protein>
<dbReference type="EMBL" id="BPLR01019556">
    <property type="protein sequence ID" value="GIX69204.1"/>
    <property type="molecule type" value="Genomic_DNA"/>
</dbReference>